<name>A0ABQ8F0Q8_9FUNG</name>
<dbReference type="PANTHER" id="PTHR39110:SF1">
    <property type="entry name" value="TRANSMEMBRANE PROTEIN"/>
    <property type="match status" value="1"/>
</dbReference>
<keyword evidence="4" id="KW-1185">Reference proteome</keyword>
<protein>
    <submittedName>
        <fullName evidence="3">Uncharacterized protein</fullName>
    </submittedName>
</protein>
<proteinExistence type="predicted"/>
<dbReference type="InterPro" id="IPR053329">
    <property type="entry name" value="Merozoite_Surface_Assoc"/>
</dbReference>
<dbReference type="EMBL" id="JAFCIX010000438">
    <property type="protein sequence ID" value="KAH6590028.1"/>
    <property type="molecule type" value="Genomic_DNA"/>
</dbReference>
<gene>
    <name evidence="3" type="ORF">BASA50_009730</name>
</gene>
<dbReference type="PANTHER" id="PTHR39110">
    <property type="entry name" value="TRANSMEMBRANE PROTEIN"/>
    <property type="match status" value="1"/>
</dbReference>
<feature type="region of interest" description="Disordered" evidence="1">
    <location>
        <begin position="26"/>
        <end position="50"/>
    </location>
</feature>
<organism evidence="3 4">
    <name type="scientific">Batrachochytrium salamandrivorans</name>
    <dbReference type="NCBI Taxonomy" id="1357716"/>
    <lineage>
        <taxon>Eukaryota</taxon>
        <taxon>Fungi</taxon>
        <taxon>Fungi incertae sedis</taxon>
        <taxon>Chytridiomycota</taxon>
        <taxon>Chytridiomycota incertae sedis</taxon>
        <taxon>Chytridiomycetes</taxon>
        <taxon>Rhizophydiales</taxon>
        <taxon>Rhizophydiales incertae sedis</taxon>
        <taxon>Batrachochytrium</taxon>
    </lineage>
</organism>
<evidence type="ECO:0000256" key="2">
    <source>
        <dbReference type="SAM" id="SignalP"/>
    </source>
</evidence>
<sequence>MKATVICSIVIALASTSLAISLDGRQNAPEKVSNQDTGLDAKPNAKPNVNPDAVSFKPMPGSSMNIPFGVLPKPNVGSAPLVPDNNAFAPPQETSCSAVDYSTAVQNLQKVIQQQIATISTTSKKISSSKPSDAGDKVFASHQDALLHLRNLNDRLGSESDSFRSPVGCGSFGVEDTVDSFEQVRAQHRLARMIALQRISLLNCMDSDMEKEINYENQQKMIFKLSHLKDITRNVQSAIQDLICRSKSSVDSDVEWLKRDCNEYVAPTLYRRWVGAGYGAGVGAGQGAGVGAGVGAGQGAGVGAGYGAGVGAGYGAGVGAGQGAGYWF</sequence>
<comment type="caution">
    <text evidence="3">The sequence shown here is derived from an EMBL/GenBank/DDBJ whole genome shotgun (WGS) entry which is preliminary data.</text>
</comment>
<accession>A0ABQ8F0Q8</accession>
<feature type="chain" id="PRO_5046771525" evidence="2">
    <location>
        <begin position="20"/>
        <end position="328"/>
    </location>
</feature>
<evidence type="ECO:0000313" key="4">
    <source>
        <dbReference type="Proteomes" id="UP001648503"/>
    </source>
</evidence>
<keyword evidence="2" id="KW-0732">Signal</keyword>
<evidence type="ECO:0000256" key="1">
    <source>
        <dbReference type="SAM" id="MobiDB-lite"/>
    </source>
</evidence>
<reference evidence="3 4" key="1">
    <citation type="submission" date="2021-02" db="EMBL/GenBank/DDBJ databases">
        <title>Variation within the Batrachochytrium salamandrivorans European outbreak.</title>
        <authorList>
            <person name="Kelly M."/>
            <person name="Pasmans F."/>
            <person name="Shea T.P."/>
            <person name="Munoz J.F."/>
            <person name="Carranza S."/>
            <person name="Cuomo C.A."/>
            <person name="Martel A."/>
        </authorList>
    </citation>
    <scope>NUCLEOTIDE SEQUENCE [LARGE SCALE GENOMIC DNA]</scope>
    <source>
        <strain evidence="3 4">AMFP18/2</strain>
    </source>
</reference>
<dbReference type="Proteomes" id="UP001648503">
    <property type="component" value="Unassembled WGS sequence"/>
</dbReference>
<feature type="signal peptide" evidence="2">
    <location>
        <begin position="1"/>
        <end position="19"/>
    </location>
</feature>
<evidence type="ECO:0000313" key="3">
    <source>
        <dbReference type="EMBL" id="KAH6590028.1"/>
    </source>
</evidence>